<evidence type="ECO:0000256" key="6">
    <source>
        <dbReference type="ARBA" id="ARBA00023242"/>
    </source>
</evidence>
<evidence type="ECO:0000259" key="11">
    <source>
        <dbReference type="PROSITE" id="PS51194"/>
    </source>
</evidence>
<gene>
    <name evidence="12" type="ORF">DAEQUDRAFT_644342</name>
</gene>
<dbReference type="STRING" id="1314783.A0A165KMA8"/>
<feature type="compositionally biased region" description="Basic and acidic residues" evidence="9">
    <location>
        <begin position="367"/>
        <end position="378"/>
    </location>
</feature>
<comment type="catalytic activity">
    <reaction evidence="7">
        <text>Couples ATP hydrolysis with the unwinding of duplex DNA by translocating in the 3'-5' direction.</text>
        <dbReference type="EC" id="5.6.2.4"/>
    </reaction>
</comment>
<dbReference type="GO" id="GO:0000724">
    <property type="term" value="P:double-strand break repair via homologous recombination"/>
    <property type="evidence" value="ECO:0007669"/>
    <property type="project" value="TreeGrafter"/>
</dbReference>
<feature type="domain" description="Helicase ATP-binding" evidence="10">
    <location>
        <begin position="30"/>
        <end position="204"/>
    </location>
</feature>
<comment type="similarity">
    <text evidence="1">Belongs to the helicase family. RecQ subfamily.</text>
</comment>
<dbReference type="SUPFAM" id="SSF52540">
    <property type="entry name" value="P-loop containing nucleoside triphosphate hydrolases"/>
    <property type="match status" value="1"/>
</dbReference>
<keyword evidence="3" id="KW-0067">ATP-binding</keyword>
<dbReference type="PROSITE" id="PS51192">
    <property type="entry name" value="HELICASE_ATP_BIND_1"/>
    <property type="match status" value="1"/>
</dbReference>
<dbReference type="SMART" id="SM00487">
    <property type="entry name" value="DEXDc"/>
    <property type="match status" value="1"/>
</dbReference>
<evidence type="ECO:0000259" key="10">
    <source>
        <dbReference type="PROSITE" id="PS51192"/>
    </source>
</evidence>
<dbReference type="GO" id="GO:0003677">
    <property type="term" value="F:DNA binding"/>
    <property type="evidence" value="ECO:0007669"/>
    <property type="project" value="UniProtKB-KW"/>
</dbReference>
<name>A0A165KMA8_9APHY</name>
<evidence type="ECO:0000256" key="2">
    <source>
        <dbReference type="ARBA" id="ARBA00022741"/>
    </source>
</evidence>
<keyword evidence="5" id="KW-0413">Isomerase</keyword>
<dbReference type="PROSITE" id="PS51194">
    <property type="entry name" value="HELICASE_CTER"/>
    <property type="match status" value="1"/>
</dbReference>
<dbReference type="PANTHER" id="PTHR13710">
    <property type="entry name" value="DNA HELICASE RECQ FAMILY MEMBER"/>
    <property type="match status" value="1"/>
</dbReference>
<dbReference type="EC" id="5.6.2.4" evidence="8"/>
<proteinExistence type="inferred from homology"/>
<dbReference type="Pfam" id="PF00270">
    <property type="entry name" value="DEAD"/>
    <property type="match status" value="1"/>
</dbReference>
<sequence>YSSTDTRKRMSDALKACLGWEPDSWQIDLAETTIVRLDAIGVSPTGSGKTIPIMLPLLLPENKRKVTVVISPLNSLEFDQATRFECVGIHASVVNRDTWSTRLRKAIEGLTYQILFMSPEMATRNRSCRDMLQSLGHRGDLLTFVIDEAHCISQWGGDFRTAYCDLNKLRAYARAGTPIMALSATLAPQPWTDVEQVLQIDPSAAFYLNRGNNRPNIKMCMKYVESSSDFAALADELNLPSIRHPEDIPKTLIFVESKLQSMRVWRYLLEHTDPSLHDAFAFIHAGRTQEARDKTFQQFKDGKIRVVLATECVAMGVDASDIERVIQLGVPLSLSTWVQRAGRGGRSAAMKAVALLLVEKSVSQPQTRRETQSRRPAADSDSDGENEPGPAYRKTIDPSLRLWIETRTCRRKSADRYFNNPPREDAKHALEQWRRQQAQTRYARRAYSIMAVLPDDVLKSVAYDARIRTPAALEEKVPCSRWPFVKRHGQAIIEVLLRVDARHEMAKAAK</sequence>
<dbReference type="GO" id="GO:0016787">
    <property type="term" value="F:hydrolase activity"/>
    <property type="evidence" value="ECO:0007669"/>
    <property type="project" value="UniProtKB-KW"/>
</dbReference>
<evidence type="ECO:0000313" key="13">
    <source>
        <dbReference type="Proteomes" id="UP000076727"/>
    </source>
</evidence>
<dbReference type="GO" id="GO:0005737">
    <property type="term" value="C:cytoplasm"/>
    <property type="evidence" value="ECO:0007669"/>
    <property type="project" value="TreeGrafter"/>
</dbReference>
<organism evidence="12 13">
    <name type="scientific">Daedalea quercina L-15889</name>
    <dbReference type="NCBI Taxonomy" id="1314783"/>
    <lineage>
        <taxon>Eukaryota</taxon>
        <taxon>Fungi</taxon>
        <taxon>Dikarya</taxon>
        <taxon>Basidiomycota</taxon>
        <taxon>Agaricomycotina</taxon>
        <taxon>Agaricomycetes</taxon>
        <taxon>Polyporales</taxon>
        <taxon>Fomitopsis</taxon>
    </lineage>
</organism>
<dbReference type="GO" id="GO:0005524">
    <property type="term" value="F:ATP binding"/>
    <property type="evidence" value="ECO:0007669"/>
    <property type="project" value="UniProtKB-KW"/>
</dbReference>
<feature type="non-terminal residue" evidence="12">
    <location>
        <position position="510"/>
    </location>
</feature>
<dbReference type="PANTHER" id="PTHR13710:SF153">
    <property type="entry name" value="RECQ-LIKE DNA HELICASE BLM"/>
    <property type="match status" value="1"/>
</dbReference>
<protein>
    <recommendedName>
        <fullName evidence="8">DNA 3'-5' helicase</fullName>
        <ecNumber evidence="8">5.6.2.4</ecNumber>
    </recommendedName>
</protein>
<keyword evidence="2" id="KW-0547">Nucleotide-binding</keyword>
<evidence type="ECO:0000256" key="8">
    <source>
        <dbReference type="ARBA" id="ARBA00034808"/>
    </source>
</evidence>
<evidence type="ECO:0000256" key="5">
    <source>
        <dbReference type="ARBA" id="ARBA00023235"/>
    </source>
</evidence>
<evidence type="ECO:0000313" key="12">
    <source>
        <dbReference type="EMBL" id="KZT63318.1"/>
    </source>
</evidence>
<evidence type="ECO:0000256" key="9">
    <source>
        <dbReference type="SAM" id="MobiDB-lite"/>
    </source>
</evidence>
<dbReference type="GO" id="GO:0005694">
    <property type="term" value="C:chromosome"/>
    <property type="evidence" value="ECO:0007669"/>
    <property type="project" value="TreeGrafter"/>
</dbReference>
<dbReference type="GO" id="GO:0009378">
    <property type="term" value="F:four-way junction helicase activity"/>
    <property type="evidence" value="ECO:0007669"/>
    <property type="project" value="TreeGrafter"/>
</dbReference>
<keyword evidence="13" id="KW-1185">Reference proteome</keyword>
<dbReference type="Pfam" id="PF00271">
    <property type="entry name" value="Helicase_C"/>
    <property type="match status" value="1"/>
</dbReference>
<dbReference type="InterPro" id="IPR011545">
    <property type="entry name" value="DEAD/DEAH_box_helicase_dom"/>
</dbReference>
<evidence type="ECO:0000256" key="4">
    <source>
        <dbReference type="ARBA" id="ARBA00023125"/>
    </source>
</evidence>
<dbReference type="Proteomes" id="UP000076727">
    <property type="component" value="Unassembled WGS sequence"/>
</dbReference>
<feature type="non-terminal residue" evidence="12">
    <location>
        <position position="1"/>
    </location>
</feature>
<evidence type="ECO:0000256" key="7">
    <source>
        <dbReference type="ARBA" id="ARBA00034617"/>
    </source>
</evidence>
<feature type="domain" description="Helicase C-terminal" evidence="11">
    <location>
        <begin position="216"/>
        <end position="408"/>
    </location>
</feature>
<dbReference type="InterPro" id="IPR027417">
    <property type="entry name" value="P-loop_NTPase"/>
</dbReference>
<dbReference type="InterPro" id="IPR014001">
    <property type="entry name" value="Helicase_ATP-bd"/>
</dbReference>
<evidence type="ECO:0000256" key="3">
    <source>
        <dbReference type="ARBA" id="ARBA00022840"/>
    </source>
</evidence>
<dbReference type="Gene3D" id="3.40.50.300">
    <property type="entry name" value="P-loop containing nucleotide triphosphate hydrolases"/>
    <property type="match status" value="2"/>
</dbReference>
<dbReference type="GO" id="GO:0005634">
    <property type="term" value="C:nucleus"/>
    <property type="evidence" value="ECO:0007669"/>
    <property type="project" value="TreeGrafter"/>
</dbReference>
<dbReference type="EMBL" id="KV429197">
    <property type="protein sequence ID" value="KZT63318.1"/>
    <property type="molecule type" value="Genomic_DNA"/>
</dbReference>
<keyword evidence="12" id="KW-0378">Hydrolase</keyword>
<reference evidence="12 13" key="1">
    <citation type="journal article" date="2016" name="Mol. Biol. Evol.">
        <title>Comparative Genomics of Early-Diverging Mushroom-Forming Fungi Provides Insights into the Origins of Lignocellulose Decay Capabilities.</title>
        <authorList>
            <person name="Nagy L.G."/>
            <person name="Riley R."/>
            <person name="Tritt A."/>
            <person name="Adam C."/>
            <person name="Daum C."/>
            <person name="Floudas D."/>
            <person name="Sun H."/>
            <person name="Yadav J.S."/>
            <person name="Pangilinan J."/>
            <person name="Larsson K.H."/>
            <person name="Matsuura K."/>
            <person name="Barry K."/>
            <person name="Labutti K."/>
            <person name="Kuo R."/>
            <person name="Ohm R.A."/>
            <person name="Bhattacharya S.S."/>
            <person name="Shirouzu T."/>
            <person name="Yoshinaga Y."/>
            <person name="Martin F.M."/>
            <person name="Grigoriev I.V."/>
            <person name="Hibbett D.S."/>
        </authorList>
    </citation>
    <scope>NUCLEOTIDE SEQUENCE [LARGE SCALE GENOMIC DNA]</scope>
    <source>
        <strain evidence="12 13">L-15889</strain>
    </source>
</reference>
<dbReference type="SMART" id="SM00490">
    <property type="entry name" value="HELICc"/>
    <property type="match status" value="1"/>
</dbReference>
<keyword evidence="4" id="KW-0238">DNA-binding</keyword>
<dbReference type="OrthoDB" id="2499463at2759"/>
<keyword evidence="6" id="KW-0539">Nucleus</keyword>
<dbReference type="GO" id="GO:0043138">
    <property type="term" value="F:3'-5' DNA helicase activity"/>
    <property type="evidence" value="ECO:0007669"/>
    <property type="project" value="UniProtKB-EC"/>
</dbReference>
<dbReference type="InterPro" id="IPR001650">
    <property type="entry name" value="Helicase_C-like"/>
</dbReference>
<evidence type="ECO:0000256" key="1">
    <source>
        <dbReference type="ARBA" id="ARBA00005446"/>
    </source>
</evidence>
<dbReference type="AlphaFoldDB" id="A0A165KMA8"/>
<accession>A0A165KMA8</accession>
<feature type="region of interest" description="Disordered" evidence="9">
    <location>
        <begin position="363"/>
        <end position="394"/>
    </location>
</feature>